<dbReference type="AlphaFoldDB" id="A0A0B2X2T6"/>
<dbReference type="GeneID" id="63735857"/>
<reference evidence="2 3" key="1">
    <citation type="journal article" date="2014" name="Proc. Natl. Acad. Sci. U.S.A.">
        <title>Trajectory and genomic determinants of fungal-pathogen speciation and host adaptation.</title>
        <authorList>
            <person name="Hu X."/>
            <person name="Xiao G."/>
            <person name="Zheng P."/>
            <person name="Shang Y."/>
            <person name="Su Y."/>
            <person name="Zhang X."/>
            <person name="Liu X."/>
            <person name="Zhan S."/>
            <person name="St Leger R.J."/>
            <person name="Wang C."/>
        </authorList>
    </citation>
    <scope>NUCLEOTIDE SEQUENCE [LARGE SCALE GENOMIC DNA]</scope>
    <source>
        <strain evidence="2 3">ARSEF 1941</strain>
    </source>
</reference>
<evidence type="ECO:0000256" key="1">
    <source>
        <dbReference type="SAM" id="MobiDB-lite"/>
    </source>
</evidence>
<feature type="region of interest" description="Disordered" evidence="1">
    <location>
        <begin position="37"/>
        <end position="57"/>
    </location>
</feature>
<organism evidence="2 3">
    <name type="scientific">Metarhizium album (strain ARSEF 1941)</name>
    <dbReference type="NCBI Taxonomy" id="1081103"/>
    <lineage>
        <taxon>Eukaryota</taxon>
        <taxon>Fungi</taxon>
        <taxon>Dikarya</taxon>
        <taxon>Ascomycota</taxon>
        <taxon>Pezizomycotina</taxon>
        <taxon>Sordariomycetes</taxon>
        <taxon>Hypocreomycetidae</taxon>
        <taxon>Hypocreales</taxon>
        <taxon>Clavicipitaceae</taxon>
        <taxon>Metarhizium</taxon>
    </lineage>
</organism>
<dbReference type="HOGENOM" id="CLU_1938633_0_0_1"/>
<dbReference type="Proteomes" id="UP000030816">
    <property type="component" value="Unassembled WGS sequence"/>
</dbReference>
<keyword evidence="3" id="KW-1185">Reference proteome</keyword>
<sequence>MGNCSAVNGPQGRRPARLATILPDHLGVLLDDLCRGEDHTRGQFGGSRGGRVDEGLMQREGAEDRLCPFVRGEEQPGCQSKSARAKSEDEGEGEGDAVPAGSVARTTLPMPWYSPLGASAFRPEAPYAER</sequence>
<evidence type="ECO:0000313" key="3">
    <source>
        <dbReference type="Proteomes" id="UP000030816"/>
    </source>
</evidence>
<dbReference type="RefSeq" id="XP_040681689.1">
    <property type="nucleotide sequence ID" value="XM_040820201.1"/>
</dbReference>
<proteinExistence type="predicted"/>
<accession>A0A0B2X2T6</accession>
<comment type="caution">
    <text evidence="2">The sequence shown here is derived from an EMBL/GenBank/DDBJ whole genome shotgun (WGS) entry which is preliminary data.</text>
</comment>
<name>A0A0B2X2T6_METAS</name>
<feature type="region of interest" description="Disordered" evidence="1">
    <location>
        <begin position="70"/>
        <end position="130"/>
    </location>
</feature>
<gene>
    <name evidence="2" type="ORF">MAM_01402</name>
</gene>
<evidence type="ECO:0000313" key="2">
    <source>
        <dbReference type="EMBL" id="KHO00624.1"/>
    </source>
</evidence>
<protein>
    <submittedName>
        <fullName evidence="2">Uncharacterized protein</fullName>
    </submittedName>
</protein>
<dbReference type="EMBL" id="AZHE01000002">
    <property type="protein sequence ID" value="KHO00624.1"/>
    <property type="molecule type" value="Genomic_DNA"/>
</dbReference>